<keyword evidence="3 6" id="KW-0808">Transferase</keyword>
<evidence type="ECO:0000256" key="5">
    <source>
        <dbReference type="ARBA" id="ARBA00023242"/>
    </source>
</evidence>
<dbReference type="HAMAP" id="MF_03188">
    <property type="entry name" value="Methyltr_EFM4"/>
    <property type="match status" value="1"/>
</dbReference>
<evidence type="ECO:0000313" key="8">
    <source>
        <dbReference type="EMBL" id="EDO48155.1"/>
    </source>
</evidence>
<dbReference type="GO" id="GO:0016279">
    <property type="term" value="F:protein-lysine N-methyltransferase activity"/>
    <property type="evidence" value="ECO:0000318"/>
    <property type="project" value="GO_Central"/>
</dbReference>
<feature type="domain" description="Methyltransferase" evidence="7">
    <location>
        <begin position="65"/>
        <end position="203"/>
    </location>
</feature>
<comment type="similarity">
    <text evidence="6">Belongs to the class I-like SAM-binding methyltransferase superfamily. EFM4 family.</text>
</comment>
<comment type="function">
    <text evidence="6">S-adenosyl-L-methionine-dependent protein-lysine N-methyltransferase that methylates elongation factor 1-alpha.</text>
</comment>
<dbReference type="eggNOG" id="KOG1271">
    <property type="taxonomic scope" value="Eukaryota"/>
</dbReference>
<dbReference type="Pfam" id="PF13847">
    <property type="entry name" value="Methyltransf_31"/>
    <property type="match status" value="1"/>
</dbReference>
<dbReference type="HOGENOM" id="CLU_044783_2_1_1"/>
<dbReference type="InParanoid" id="A7RKE2"/>
<dbReference type="Gene3D" id="3.40.50.150">
    <property type="entry name" value="Vaccinia Virus protein VP39"/>
    <property type="match status" value="1"/>
</dbReference>
<evidence type="ECO:0000256" key="6">
    <source>
        <dbReference type="HAMAP-Rule" id="MF_03188"/>
    </source>
</evidence>
<dbReference type="InterPro" id="IPR025714">
    <property type="entry name" value="Methyltranfer_dom"/>
</dbReference>
<comment type="subcellular location">
    <subcellularLocation>
        <location evidence="6">Cytoplasm</location>
    </subcellularLocation>
</comment>
<protein>
    <recommendedName>
        <fullName evidence="6">Protein-lysine N-methyltransferase NEMVEDRAFT_v1g198391</fullName>
        <ecNumber evidence="6">2.1.1.-</ecNumber>
    </recommendedName>
</protein>
<dbReference type="SUPFAM" id="SSF53335">
    <property type="entry name" value="S-adenosyl-L-methionine-dependent methyltransferases"/>
    <property type="match status" value="1"/>
</dbReference>
<dbReference type="InterPro" id="IPR026635">
    <property type="entry name" value="Efm4/METTL10"/>
</dbReference>
<keyword evidence="2 6" id="KW-0489">Methyltransferase</keyword>
<evidence type="ECO:0000259" key="7">
    <source>
        <dbReference type="Pfam" id="PF13847"/>
    </source>
</evidence>
<dbReference type="Proteomes" id="UP000001593">
    <property type="component" value="Unassembled WGS sequence"/>
</dbReference>
<gene>
    <name evidence="8" type="ORF">NEMVEDRAFT_v1g198391</name>
</gene>
<dbReference type="EMBL" id="DS469515">
    <property type="protein sequence ID" value="EDO48155.1"/>
    <property type="molecule type" value="Genomic_DNA"/>
</dbReference>
<dbReference type="STRING" id="45351.A7RKE2"/>
<evidence type="ECO:0000256" key="3">
    <source>
        <dbReference type="ARBA" id="ARBA00022679"/>
    </source>
</evidence>
<dbReference type="AlphaFoldDB" id="A7RKE2"/>
<keyword evidence="9" id="KW-1185">Reference proteome</keyword>
<dbReference type="EC" id="2.1.1.-" evidence="6"/>
<evidence type="ECO:0000313" key="9">
    <source>
        <dbReference type="Proteomes" id="UP000001593"/>
    </source>
</evidence>
<dbReference type="PANTHER" id="PTHR12843">
    <property type="entry name" value="PROTEIN-LYSINE N-METHYLTRANSFERASE METTL10"/>
    <property type="match status" value="1"/>
</dbReference>
<keyword evidence="5" id="KW-0539">Nucleus</keyword>
<dbReference type="PANTHER" id="PTHR12843:SF5">
    <property type="entry name" value="EEF1A LYSINE METHYLTRANSFERASE 2"/>
    <property type="match status" value="1"/>
</dbReference>
<dbReference type="GO" id="GO:0032259">
    <property type="term" value="P:methylation"/>
    <property type="evidence" value="ECO:0007669"/>
    <property type="project" value="UniProtKB-KW"/>
</dbReference>
<reference evidence="8 9" key="1">
    <citation type="journal article" date="2007" name="Science">
        <title>Sea anemone genome reveals ancestral eumetazoan gene repertoire and genomic organization.</title>
        <authorList>
            <person name="Putnam N.H."/>
            <person name="Srivastava M."/>
            <person name="Hellsten U."/>
            <person name="Dirks B."/>
            <person name="Chapman J."/>
            <person name="Salamov A."/>
            <person name="Terry A."/>
            <person name="Shapiro H."/>
            <person name="Lindquist E."/>
            <person name="Kapitonov V.V."/>
            <person name="Jurka J."/>
            <person name="Genikhovich G."/>
            <person name="Grigoriev I.V."/>
            <person name="Lucas S.M."/>
            <person name="Steele R.E."/>
            <person name="Finnerty J.R."/>
            <person name="Technau U."/>
            <person name="Martindale M.Q."/>
            <person name="Rokhsar D.S."/>
        </authorList>
    </citation>
    <scope>NUCLEOTIDE SEQUENCE [LARGE SCALE GENOMIC DNA]</scope>
    <source>
        <strain evidence="9">CH2 X CH6</strain>
    </source>
</reference>
<accession>A7RKE2</accession>
<name>A7RKE2_NEMVE</name>
<evidence type="ECO:0000256" key="4">
    <source>
        <dbReference type="ARBA" id="ARBA00022691"/>
    </source>
</evidence>
<proteinExistence type="inferred from homology"/>
<dbReference type="FunFam" id="3.40.50.150:FF:000172">
    <property type="entry name" value="EEF1A lysine methyltransferase 2"/>
    <property type="match status" value="1"/>
</dbReference>
<dbReference type="KEGG" id="nve:5520462"/>
<organism evidence="8 9">
    <name type="scientific">Nematostella vectensis</name>
    <name type="common">Starlet sea anemone</name>
    <dbReference type="NCBI Taxonomy" id="45351"/>
    <lineage>
        <taxon>Eukaryota</taxon>
        <taxon>Metazoa</taxon>
        <taxon>Cnidaria</taxon>
        <taxon>Anthozoa</taxon>
        <taxon>Hexacorallia</taxon>
        <taxon>Actiniaria</taxon>
        <taxon>Edwardsiidae</taxon>
        <taxon>Nematostella</taxon>
    </lineage>
</organism>
<dbReference type="CDD" id="cd02440">
    <property type="entry name" value="AdoMet_MTases"/>
    <property type="match status" value="1"/>
</dbReference>
<keyword evidence="4 6" id="KW-0949">S-adenosyl-L-methionine</keyword>
<dbReference type="GO" id="GO:0005737">
    <property type="term" value="C:cytoplasm"/>
    <property type="evidence" value="ECO:0000318"/>
    <property type="project" value="GO_Central"/>
</dbReference>
<dbReference type="OMA" id="PTPSFQF"/>
<keyword evidence="1 6" id="KW-0963">Cytoplasm</keyword>
<evidence type="ECO:0000256" key="1">
    <source>
        <dbReference type="ARBA" id="ARBA00022490"/>
    </source>
</evidence>
<sequence>MADEEVETNNGTLPPSELGTKQYWDSAYETELSNFDDHGDVGEIWFGEGCLNRMIKWIKKCPRISKNSSILDVGCGNGMLLVPLAQDNYKDLLGIDYSAAAIKLAISVAEQESVNIKFMECDILELRGGPLEEKTFDMCLDKGTYDAISLNPDDSLACRQKYIKSVSELLRPHALLVITSCNWTKSELIKQFQNEFHFLEEIPAPTFSFGGGQGHTATSVVFEKQRRD</sequence>
<dbReference type="PhylomeDB" id="A7RKE2"/>
<evidence type="ECO:0000256" key="2">
    <source>
        <dbReference type="ARBA" id="ARBA00022603"/>
    </source>
</evidence>
<dbReference type="OrthoDB" id="540004at2759"/>
<dbReference type="InterPro" id="IPR029063">
    <property type="entry name" value="SAM-dependent_MTases_sf"/>
</dbReference>